<proteinExistence type="predicted"/>
<dbReference type="EMBL" id="JAQOWY010000210">
    <property type="protein sequence ID" value="KAK1847182.1"/>
    <property type="molecule type" value="Genomic_DNA"/>
</dbReference>
<feature type="compositionally biased region" description="Acidic residues" evidence="1">
    <location>
        <begin position="82"/>
        <end position="104"/>
    </location>
</feature>
<evidence type="ECO:0000313" key="3">
    <source>
        <dbReference type="Proteomes" id="UP001243330"/>
    </source>
</evidence>
<dbReference type="AlphaFoldDB" id="A0AAD9AGE9"/>
<dbReference type="Proteomes" id="UP001243330">
    <property type="component" value="Unassembled WGS sequence"/>
</dbReference>
<evidence type="ECO:0000313" key="2">
    <source>
        <dbReference type="EMBL" id="KAK1847182.1"/>
    </source>
</evidence>
<feature type="region of interest" description="Disordered" evidence="1">
    <location>
        <begin position="79"/>
        <end position="104"/>
    </location>
</feature>
<evidence type="ECO:0000256" key="1">
    <source>
        <dbReference type="SAM" id="MobiDB-lite"/>
    </source>
</evidence>
<accession>A0AAD9AGE9</accession>
<reference evidence="2" key="1">
    <citation type="submission" date="2023-01" db="EMBL/GenBank/DDBJ databases">
        <title>Colletotrichum chrysophilum M932 genome sequence.</title>
        <authorList>
            <person name="Baroncelli R."/>
        </authorList>
    </citation>
    <scope>NUCLEOTIDE SEQUENCE</scope>
    <source>
        <strain evidence="2">M932</strain>
    </source>
</reference>
<keyword evidence="3" id="KW-1185">Reference proteome</keyword>
<organism evidence="2 3">
    <name type="scientific">Colletotrichum chrysophilum</name>
    <dbReference type="NCBI Taxonomy" id="1836956"/>
    <lineage>
        <taxon>Eukaryota</taxon>
        <taxon>Fungi</taxon>
        <taxon>Dikarya</taxon>
        <taxon>Ascomycota</taxon>
        <taxon>Pezizomycotina</taxon>
        <taxon>Sordariomycetes</taxon>
        <taxon>Hypocreomycetidae</taxon>
        <taxon>Glomerellales</taxon>
        <taxon>Glomerellaceae</taxon>
        <taxon>Colletotrichum</taxon>
        <taxon>Colletotrichum gloeosporioides species complex</taxon>
    </lineage>
</organism>
<sequence length="104" mass="11861">MDSTNGDKIFQDILERAIDFQAHTFIKYQNGLWNRATAPFVYRDGAYVAKREIPVLCAAEGQIRFEKLHQEFVKLGLIQEDAQVDDEDEGDDGDDEYDDGDNDA</sequence>
<gene>
    <name evidence="2" type="ORF">CCHR01_10164</name>
</gene>
<name>A0AAD9AGE9_9PEZI</name>
<comment type="caution">
    <text evidence="2">The sequence shown here is derived from an EMBL/GenBank/DDBJ whole genome shotgun (WGS) entry which is preliminary data.</text>
</comment>
<protein>
    <submittedName>
        <fullName evidence="2">Uncharacterized protein</fullName>
    </submittedName>
</protein>